<evidence type="ECO:0000313" key="1">
    <source>
        <dbReference type="EMBL" id="KAJ1121231.1"/>
    </source>
</evidence>
<sequence>MPGGSQQEVRAGGRGVRSLCPLIAASGGSLQDARAGRCGRRGVRLPRSPTAVIGAWCPGGTQWWETAGGSQKRQKYCVVFLTF</sequence>
<dbReference type="Proteomes" id="UP001066276">
    <property type="component" value="Chromosome 8"/>
</dbReference>
<reference evidence="1" key="1">
    <citation type="journal article" date="2022" name="bioRxiv">
        <title>Sequencing and chromosome-scale assembly of the giantPleurodeles waltlgenome.</title>
        <authorList>
            <person name="Brown T."/>
            <person name="Elewa A."/>
            <person name="Iarovenko S."/>
            <person name="Subramanian E."/>
            <person name="Araus A.J."/>
            <person name="Petzold A."/>
            <person name="Susuki M."/>
            <person name="Suzuki K.-i.T."/>
            <person name="Hayashi T."/>
            <person name="Toyoda A."/>
            <person name="Oliveira C."/>
            <person name="Osipova E."/>
            <person name="Leigh N.D."/>
            <person name="Simon A."/>
            <person name="Yun M.H."/>
        </authorList>
    </citation>
    <scope>NUCLEOTIDE SEQUENCE</scope>
    <source>
        <strain evidence="1">20211129_DDA</strain>
        <tissue evidence="1">Liver</tissue>
    </source>
</reference>
<dbReference type="AlphaFoldDB" id="A0AAV7NZC0"/>
<name>A0AAV7NZC0_PLEWA</name>
<proteinExistence type="predicted"/>
<gene>
    <name evidence="1" type="ORF">NDU88_009349</name>
</gene>
<protein>
    <submittedName>
        <fullName evidence="1">Uncharacterized protein</fullName>
    </submittedName>
</protein>
<keyword evidence="2" id="KW-1185">Reference proteome</keyword>
<organism evidence="1 2">
    <name type="scientific">Pleurodeles waltl</name>
    <name type="common">Iberian ribbed newt</name>
    <dbReference type="NCBI Taxonomy" id="8319"/>
    <lineage>
        <taxon>Eukaryota</taxon>
        <taxon>Metazoa</taxon>
        <taxon>Chordata</taxon>
        <taxon>Craniata</taxon>
        <taxon>Vertebrata</taxon>
        <taxon>Euteleostomi</taxon>
        <taxon>Amphibia</taxon>
        <taxon>Batrachia</taxon>
        <taxon>Caudata</taxon>
        <taxon>Salamandroidea</taxon>
        <taxon>Salamandridae</taxon>
        <taxon>Pleurodelinae</taxon>
        <taxon>Pleurodeles</taxon>
    </lineage>
</organism>
<comment type="caution">
    <text evidence="1">The sequence shown here is derived from an EMBL/GenBank/DDBJ whole genome shotgun (WGS) entry which is preliminary data.</text>
</comment>
<accession>A0AAV7NZC0</accession>
<dbReference type="EMBL" id="JANPWB010000012">
    <property type="protein sequence ID" value="KAJ1121231.1"/>
    <property type="molecule type" value="Genomic_DNA"/>
</dbReference>
<evidence type="ECO:0000313" key="2">
    <source>
        <dbReference type="Proteomes" id="UP001066276"/>
    </source>
</evidence>